<name>A0A1G1VAH2_9BACT</name>
<organism evidence="1 2">
    <name type="scientific">Candidatus Blackburnbacteria bacterium RIFCSPHIGHO2_12_FULL_41_13b</name>
    <dbReference type="NCBI Taxonomy" id="1797517"/>
    <lineage>
        <taxon>Bacteria</taxon>
        <taxon>Candidatus Blackburniibacteriota</taxon>
    </lineage>
</organism>
<evidence type="ECO:0000313" key="1">
    <source>
        <dbReference type="EMBL" id="OGY12445.1"/>
    </source>
</evidence>
<gene>
    <name evidence="1" type="ORF">A3F61_02485</name>
</gene>
<sequence length="269" mass="31090">MWKKEILSLSLSRRNLLQAIGVGFTRLSNIQLEIDAYQSPDMFLHTTEEELSRFVTDPEGNLKERERVKGKIDQLVPLFAEDAFHNLSGKEIQEDLDIYFDMYWAGWEKYQIPWALLWIIHIQESLVSRDLKADFNGDGALQVTRDNIENPQIKSAPEGYRNLEEKTQRFSVRGGRRTTDSNEILHGAAYIRVVVNEKKRTEDDEQDVLKVVHFSYSAEVFGEQRVRKYQQIKKILEAKDTSVLSNSNAIIYIINQLSQDLPDVPGSID</sequence>
<evidence type="ECO:0000313" key="2">
    <source>
        <dbReference type="Proteomes" id="UP000178272"/>
    </source>
</evidence>
<protein>
    <submittedName>
        <fullName evidence="1">Uncharacterized protein</fullName>
    </submittedName>
</protein>
<dbReference type="AlphaFoldDB" id="A0A1G1VAH2"/>
<reference evidence="1 2" key="1">
    <citation type="journal article" date="2016" name="Nat. Commun.">
        <title>Thousands of microbial genomes shed light on interconnected biogeochemical processes in an aquifer system.</title>
        <authorList>
            <person name="Anantharaman K."/>
            <person name="Brown C.T."/>
            <person name="Hug L.A."/>
            <person name="Sharon I."/>
            <person name="Castelle C.J."/>
            <person name="Probst A.J."/>
            <person name="Thomas B.C."/>
            <person name="Singh A."/>
            <person name="Wilkins M.J."/>
            <person name="Karaoz U."/>
            <person name="Brodie E.L."/>
            <person name="Williams K.H."/>
            <person name="Hubbard S.S."/>
            <person name="Banfield J.F."/>
        </authorList>
    </citation>
    <scope>NUCLEOTIDE SEQUENCE [LARGE SCALE GENOMIC DNA]</scope>
</reference>
<proteinExistence type="predicted"/>
<dbReference type="Proteomes" id="UP000178272">
    <property type="component" value="Unassembled WGS sequence"/>
</dbReference>
<dbReference type="EMBL" id="MHCA01000011">
    <property type="protein sequence ID" value="OGY12445.1"/>
    <property type="molecule type" value="Genomic_DNA"/>
</dbReference>
<comment type="caution">
    <text evidence="1">The sequence shown here is derived from an EMBL/GenBank/DDBJ whole genome shotgun (WGS) entry which is preliminary data.</text>
</comment>
<accession>A0A1G1VAH2</accession>